<keyword evidence="3 9" id="KW-0238">DNA-binding</keyword>
<evidence type="ECO:0000256" key="6">
    <source>
        <dbReference type="ARBA" id="ARBA00023242"/>
    </source>
</evidence>
<evidence type="ECO:0000256" key="1">
    <source>
        <dbReference type="ARBA" id="ARBA00004123"/>
    </source>
</evidence>
<comment type="function">
    <text evidence="8">Probable transcription activator that may act as growth regulators in response to water deficit.</text>
</comment>
<dbReference type="PRINTS" id="PR00031">
    <property type="entry name" value="HTHREPRESSR"/>
</dbReference>
<evidence type="ECO:0000256" key="13">
    <source>
        <dbReference type="SAM" id="MobiDB-lite"/>
    </source>
</evidence>
<keyword evidence="6 9" id="KW-0539">Nucleus</keyword>
<dbReference type="PROSITE" id="PS50071">
    <property type="entry name" value="HOMEOBOX_2"/>
    <property type="match status" value="1"/>
</dbReference>
<evidence type="ECO:0000256" key="10">
    <source>
        <dbReference type="RuleBase" id="RU000682"/>
    </source>
</evidence>
<dbReference type="GO" id="GO:0045893">
    <property type="term" value="P:positive regulation of DNA-templated transcription"/>
    <property type="evidence" value="ECO:0007669"/>
    <property type="project" value="TreeGrafter"/>
</dbReference>
<dbReference type="SMART" id="SM00389">
    <property type="entry name" value="HOX"/>
    <property type="match status" value="1"/>
</dbReference>
<dbReference type="InterPro" id="IPR009057">
    <property type="entry name" value="Homeodomain-like_sf"/>
</dbReference>
<dbReference type="FunFam" id="1.10.10.60:FF:000293">
    <property type="entry name" value="Homeobox-leucine zipper protein ATHB-7"/>
    <property type="match status" value="1"/>
</dbReference>
<reference evidence="15 16" key="1">
    <citation type="journal article" date="2015" name="Proc. Natl. Acad. Sci. U.S.A.">
        <title>The resurrection genome of Boea hygrometrica: A blueprint for survival of dehydration.</title>
        <authorList>
            <person name="Xiao L."/>
            <person name="Yang G."/>
            <person name="Zhang L."/>
            <person name="Yang X."/>
            <person name="Zhao S."/>
            <person name="Ji Z."/>
            <person name="Zhou Q."/>
            <person name="Hu M."/>
            <person name="Wang Y."/>
            <person name="Chen M."/>
            <person name="Xu Y."/>
            <person name="Jin H."/>
            <person name="Xiao X."/>
            <person name="Hu G."/>
            <person name="Bao F."/>
            <person name="Hu Y."/>
            <person name="Wan P."/>
            <person name="Li L."/>
            <person name="Deng X."/>
            <person name="Kuang T."/>
            <person name="Xiang C."/>
            <person name="Zhu J.K."/>
            <person name="Oliver M.J."/>
            <person name="He Y."/>
        </authorList>
    </citation>
    <scope>NUCLEOTIDE SEQUENCE [LARGE SCALE GENOMIC DNA]</scope>
    <source>
        <strain evidence="16">cv. XS01</strain>
    </source>
</reference>
<accession>A0A2Z7CAH9</accession>
<sequence length="252" mass="29094">MEALDQKAKSQEKKRIKNDRRFSDEQIKSLESIFDQETKLESRKKMQLARDLGLQPRQVAIWFQNRRARWKARQIEQEYKVLKANYDNLYLHFDHLKKENESLQRQLQELSGVEKNLDEDDLNDHRVGGGFQANIPNDENISKPFGKVEDREELVCWDEDEVEISHLASPQTWDNLCSDGLFEQSLGITQNCRPPIHPSTVSLRPQSAVRVTLKRGKEKGLYGSSSVVVADSTISKDQNFDDVSDVEEMGTC</sequence>
<dbReference type="GO" id="GO:0000981">
    <property type="term" value="F:DNA-binding transcription factor activity, RNA polymerase II-specific"/>
    <property type="evidence" value="ECO:0007669"/>
    <property type="project" value="UniProtKB-UniRule"/>
</dbReference>
<dbReference type="GO" id="GO:0009737">
    <property type="term" value="P:response to abscisic acid"/>
    <property type="evidence" value="ECO:0007669"/>
    <property type="project" value="UniProtKB-ARBA"/>
</dbReference>
<protein>
    <recommendedName>
        <fullName evidence="11">Homeobox-leucine zipper protein</fullName>
    </recommendedName>
    <alternativeName>
        <fullName evidence="11">HD-ZIP protein</fullName>
    </alternativeName>
    <alternativeName>
        <fullName evidence="11">Homeodomain transcription factor</fullName>
    </alternativeName>
</protein>
<evidence type="ECO:0000256" key="11">
    <source>
        <dbReference type="RuleBase" id="RU369038"/>
    </source>
</evidence>
<dbReference type="InterPro" id="IPR045224">
    <property type="entry name" value="HDZip_class_I_plant"/>
</dbReference>
<dbReference type="AlphaFoldDB" id="A0A2Z7CAH9"/>
<keyword evidence="2 11" id="KW-0805">Transcription regulation</keyword>
<evidence type="ECO:0000256" key="4">
    <source>
        <dbReference type="ARBA" id="ARBA00023155"/>
    </source>
</evidence>
<feature type="domain" description="Homeobox" evidence="14">
    <location>
        <begin position="13"/>
        <end position="73"/>
    </location>
</feature>
<feature type="coiled-coil region" evidence="12">
    <location>
        <begin position="65"/>
        <end position="120"/>
    </location>
</feature>
<dbReference type="Pfam" id="PF02183">
    <property type="entry name" value="HALZ"/>
    <property type="match status" value="1"/>
</dbReference>
<dbReference type="GO" id="GO:0000976">
    <property type="term" value="F:transcription cis-regulatory region binding"/>
    <property type="evidence" value="ECO:0007669"/>
    <property type="project" value="UniProtKB-ARBA"/>
</dbReference>
<dbReference type="OrthoDB" id="6159439at2759"/>
<evidence type="ECO:0000313" key="15">
    <source>
        <dbReference type="EMBL" id="KZV41670.1"/>
    </source>
</evidence>
<feature type="DNA-binding region" description="Homeobox" evidence="9">
    <location>
        <begin position="15"/>
        <end position="74"/>
    </location>
</feature>
<evidence type="ECO:0000256" key="12">
    <source>
        <dbReference type="SAM" id="Coils"/>
    </source>
</evidence>
<evidence type="ECO:0000313" key="16">
    <source>
        <dbReference type="Proteomes" id="UP000250235"/>
    </source>
</evidence>
<dbReference type="EMBL" id="KQ999408">
    <property type="protein sequence ID" value="KZV41670.1"/>
    <property type="molecule type" value="Genomic_DNA"/>
</dbReference>
<evidence type="ECO:0000256" key="5">
    <source>
        <dbReference type="ARBA" id="ARBA00023163"/>
    </source>
</evidence>
<name>A0A2Z7CAH9_9LAMI</name>
<dbReference type="InterPro" id="IPR017970">
    <property type="entry name" value="Homeobox_CS"/>
</dbReference>
<evidence type="ECO:0000256" key="8">
    <source>
        <dbReference type="ARBA" id="ARBA00058361"/>
    </source>
</evidence>
<dbReference type="PANTHER" id="PTHR24326">
    <property type="entry name" value="HOMEOBOX-LEUCINE ZIPPER PROTEIN"/>
    <property type="match status" value="1"/>
</dbReference>
<dbReference type="PROSITE" id="PS00027">
    <property type="entry name" value="HOMEOBOX_1"/>
    <property type="match status" value="1"/>
</dbReference>
<evidence type="ECO:0000259" key="14">
    <source>
        <dbReference type="PROSITE" id="PS50071"/>
    </source>
</evidence>
<keyword evidence="5 11" id="KW-0804">Transcription</keyword>
<dbReference type="GO" id="GO:0009414">
    <property type="term" value="P:response to water deprivation"/>
    <property type="evidence" value="ECO:0007669"/>
    <property type="project" value="UniProtKB-ARBA"/>
</dbReference>
<dbReference type="CDD" id="cd00086">
    <property type="entry name" value="homeodomain"/>
    <property type="match status" value="1"/>
</dbReference>
<dbReference type="SUPFAM" id="SSF46689">
    <property type="entry name" value="Homeodomain-like"/>
    <property type="match status" value="1"/>
</dbReference>
<evidence type="ECO:0000256" key="7">
    <source>
        <dbReference type="ARBA" id="ARBA00025748"/>
    </source>
</evidence>
<keyword evidence="4 9" id="KW-0371">Homeobox</keyword>
<evidence type="ECO:0000256" key="2">
    <source>
        <dbReference type="ARBA" id="ARBA00023015"/>
    </source>
</evidence>
<gene>
    <name evidence="15" type="ORF">F511_21447</name>
</gene>
<feature type="region of interest" description="Disordered" evidence="13">
    <location>
        <begin position="1"/>
        <end position="20"/>
    </location>
</feature>
<dbReference type="Gene3D" id="1.10.10.60">
    <property type="entry name" value="Homeodomain-like"/>
    <property type="match status" value="1"/>
</dbReference>
<dbReference type="InterPro" id="IPR003106">
    <property type="entry name" value="Leu_zip_homeo"/>
</dbReference>
<keyword evidence="16" id="KW-1185">Reference proteome</keyword>
<dbReference type="InterPro" id="IPR001356">
    <property type="entry name" value="HD"/>
</dbReference>
<evidence type="ECO:0000256" key="3">
    <source>
        <dbReference type="ARBA" id="ARBA00023125"/>
    </source>
</evidence>
<dbReference type="Proteomes" id="UP000250235">
    <property type="component" value="Unassembled WGS sequence"/>
</dbReference>
<dbReference type="PANTHER" id="PTHR24326:SF122">
    <property type="entry name" value="HOMEOBOX-LEUCINE ZIPPER PROTEIN HOX6"/>
    <property type="match status" value="1"/>
</dbReference>
<comment type="subcellular location">
    <subcellularLocation>
        <location evidence="1 9 10">Nucleus</location>
    </subcellularLocation>
</comment>
<comment type="function">
    <text evidence="11">Transcription factor.</text>
</comment>
<organism evidence="15 16">
    <name type="scientific">Dorcoceras hygrometricum</name>
    <dbReference type="NCBI Taxonomy" id="472368"/>
    <lineage>
        <taxon>Eukaryota</taxon>
        <taxon>Viridiplantae</taxon>
        <taxon>Streptophyta</taxon>
        <taxon>Embryophyta</taxon>
        <taxon>Tracheophyta</taxon>
        <taxon>Spermatophyta</taxon>
        <taxon>Magnoliopsida</taxon>
        <taxon>eudicotyledons</taxon>
        <taxon>Gunneridae</taxon>
        <taxon>Pentapetalae</taxon>
        <taxon>asterids</taxon>
        <taxon>lamiids</taxon>
        <taxon>Lamiales</taxon>
        <taxon>Gesneriaceae</taxon>
        <taxon>Didymocarpoideae</taxon>
        <taxon>Trichosporeae</taxon>
        <taxon>Loxocarpinae</taxon>
        <taxon>Dorcoceras</taxon>
    </lineage>
</organism>
<proteinExistence type="inferred from homology"/>
<dbReference type="GO" id="GO:0005634">
    <property type="term" value="C:nucleus"/>
    <property type="evidence" value="ECO:0007669"/>
    <property type="project" value="UniProtKB-SubCell"/>
</dbReference>
<comment type="similarity">
    <text evidence="7 11">Belongs to the HD-ZIP homeobox family. Class I subfamily.</text>
</comment>
<keyword evidence="12" id="KW-0175">Coiled coil</keyword>
<evidence type="ECO:0000256" key="9">
    <source>
        <dbReference type="PROSITE-ProRule" id="PRU00108"/>
    </source>
</evidence>
<dbReference type="InterPro" id="IPR000047">
    <property type="entry name" value="HTH_motif"/>
</dbReference>
<dbReference type="Pfam" id="PF00046">
    <property type="entry name" value="Homeodomain"/>
    <property type="match status" value="1"/>
</dbReference>